<dbReference type="OrthoDB" id="9803054at2"/>
<name>A0A3P5XMQ2_9RHOB</name>
<feature type="domain" description="POTRA" evidence="10">
    <location>
        <begin position="115"/>
        <end position="192"/>
    </location>
</feature>
<keyword evidence="3 8" id="KW-0812">Transmembrane</keyword>
<feature type="domain" description="POTRA" evidence="10">
    <location>
        <begin position="368"/>
        <end position="441"/>
    </location>
</feature>
<reference evidence="11 12" key="1">
    <citation type="submission" date="2018-11" db="EMBL/GenBank/DDBJ databases">
        <authorList>
            <person name="Criscuolo A."/>
        </authorList>
    </citation>
    <scope>NUCLEOTIDE SEQUENCE [LARGE SCALE GENOMIC DNA]</scope>
    <source>
        <strain evidence="11">ACIP111625</strain>
    </source>
</reference>
<dbReference type="Gene3D" id="3.10.20.310">
    <property type="entry name" value="membrane protein fhac"/>
    <property type="match status" value="5"/>
</dbReference>
<comment type="similarity">
    <text evidence="8">Belongs to the BamA family.</text>
</comment>
<dbReference type="InterPro" id="IPR000184">
    <property type="entry name" value="Bac_surfAg_D15"/>
</dbReference>
<evidence type="ECO:0000259" key="10">
    <source>
        <dbReference type="PROSITE" id="PS51779"/>
    </source>
</evidence>
<dbReference type="Pfam" id="PF07244">
    <property type="entry name" value="POTRA"/>
    <property type="match status" value="4"/>
</dbReference>
<dbReference type="PANTHER" id="PTHR12815">
    <property type="entry name" value="SORTING AND ASSEMBLY MACHINERY SAMM50 PROTEIN FAMILY MEMBER"/>
    <property type="match status" value="1"/>
</dbReference>
<evidence type="ECO:0000256" key="8">
    <source>
        <dbReference type="HAMAP-Rule" id="MF_01430"/>
    </source>
</evidence>
<evidence type="ECO:0000256" key="2">
    <source>
        <dbReference type="ARBA" id="ARBA00022452"/>
    </source>
</evidence>
<evidence type="ECO:0000256" key="6">
    <source>
        <dbReference type="ARBA" id="ARBA00023136"/>
    </source>
</evidence>
<evidence type="ECO:0000256" key="3">
    <source>
        <dbReference type="ARBA" id="ARBA00022692"/>
    </source>
</evidence>
<dbReference type="PIRSF" id="PIRSF006076">
    <property type="entry name" value="OM_assembly_OMP85"/>
    <property type="match status" value="1"/>
</dbReference>
<dbReference type="NCBIfam" id="TIGR03303">
    <property type="entry name" value="OM_YaeT"/>
    <property type="match status" value="1"/>
</dbReference>
<keyword evidence="12" id="KW-1185">Reference proteome</keyword>
<keyword evidence="2 8" id="KW-1134">Transmembrane beta strand</keyword>
<dbReference type="InterPro" id="IPR034746">
    <property type="entry name" value="POTRA"/>
</dbReference>
<keyword evidence="7 8" id="KW-0998">Cell outer membrane</keyword>
<dbReference type="GO" id="GO:0043165">
    <property type="term" value="P:Gram-negative-bacterium-type cell outer membrane assembly"/>
    <property type="evidence" value="ECO:0007669"/>
    <property type="project" value="UniProtKB-UniRule"/>
</dbReference>
<dbReference type="InterPro" id="IPR010827">
    <property type="entry name" value="BamA/TamA_POTRA"/>
</dbReference>
<gene>
    <name evidence="11" type="primary">bamA_2</name>
    <name evidence="8" type="synonym">bamA</name>
    <name evidence="11" type="ORF">XINFAN_02973</name>
</gene>
<dbReference type="GO" id="GO:0051205">
    <property type="term" value="P:protein insertion into membrane"/>
    <property type="evidence" value="ECO:0007669"/>
    <property type="project" value="UniProtKB-UniRule"/>
</dbReference>
<evidence type="ECO:0000313" key="12">
    <source>
        <dbReference type="Proteomes" id="UP000277498"/>
    </source>
</evidence>
<keyword evidence="5 8" id="KW-0677">Repeat</keyword>
<comment type="function">
    <text evidence="8">Part of the outer membrane protein assembly complex, which is involved in assembly and insertion of beta-barrel proteins into the outer membrane.</text>
</comment>
<dbReference type="Pfam" id="PF01103">
    <property type="entry name" value="Omp85"/>
    <property type="match status" value="1"/>
</dbReference>
<evidence type="ECO:0000313" key="11">
    <source>
        <dbReference type="EMBL" id="VDC31588.1"/>
    </source>
</evidence>
<protein>
    <recommendedName>
        <fullName evidence="8 9">Outer membrane protein assembly factor BamA</fullName>
    </recommendedName>
</protein>
<dbReference type="PROSITE" id="PS51779">
    <property type="entry name" value="POTRA"/>
    <property type="match status" value="3"/>
</dbReference>
<dbReference type="EMBL" id="UXAW01000086">
    <property type="protein sequence ID" value="VDC31588.1"/>
    <property type="molecule type" value="Genomic_DNA"/>
</dbReference>
<dbReference type="HAMAP" id="MF_01430">
    <property type="entry name" value="OM_assembly_BamA"/>
    <property type="match status" value="1"/>
</dbReference>
<evidence type="ECO:0000256" key="4">
    <source>
        <dbReference type="ARBA" id="ARBA00022729"/>
    </source>
</evidence>
<sequence length="805" mass="89037">MVNSFNQKKRRLAGRNKTAGKILAAAVFLGAAGTSPLWLEPAFAQVFSFSNVRVEGNERVDASTILSYAGIGRGQEVSAGALNDAYQRINGSGLFETVEVVPEGSTLVIRVREYPFINIINFEGNKRIKDEDLAKLVKSQSRHVFSPSTAESDAASIAEMYRVRGRIAATVTPRVIRREGNRVDLVFEIAEGKVVEIERLSFVGNRAFSDRRLRQVLETKQAGFLRQLIQRDTFVAERIDVDKQVLTEFYRSRGYIDFQVLDVSAEVSRERDATFVTFTIREGQQYDIGRISTVSEIEGVSAEEFAAVQKIRTGQTWNPALIDNNIARMENLALKKGLNFVRVEPRITRDDRNQRVDITFAIVRGEKIFVERIDIEGNATTLDQVVRRQFRSVEGDPFNPREIRQSAERIRALGFFSDARVNAEPGSGPDQVVVNVDVDEQPTGSLGFGLSYSVASGAGVSVNFSEANFLGRGQAVGFSLSTTKDNQNSSFTFTEPGLFGRDLSLSFGVFYRTSDYDHALYNTRSAGISVALGFPLGEQSRLSVRYRLSEDKIFDLDDDVFYSAGPPVVAESIRSPILREEERQGALVSSSLGYTYEYDSRITGLDPTGGFLFRFGQDIGGIGGDTEFLTTTLFAMREQRVWNEEVTLRVILEGGHIQDLGDTGTRVTDRFFLRGKMRGFEPNGIGPRDGTGLEDALGGNAFAVARFEAEFPLGLPEEYGIMGGAFIDVGSVWSLTNTSGGQTADPLGNIIPSPVDDGFKPRVAVGLSVLWDTPIGPLRFNFSKAVKKEDYDREQSFDLTVTTRF</sequence>
<proteinExistence type="inferred from homology"/>
<feature type="domain" description="POTRA" evidence="10">
    <location>
        <begin position="47"/>
        <end position="114"/>
    </location>
</feature>
<dbReference type="GO" id="GO:0009279">
    <property type="term" value="C:cell outer membrane"/>
    <property type="evidence" value="ECO:0007669"/>
    <property type="project" value="UniProtKB-SubCell"/>
</dbReference>
<keyword evidence="6 8" id="KW-0472">Membrane</keyword>
<dbReference type="AlphaFoldDB" id="A0A3P5XMQ2"/>
<evidence type="ECO:0000256" key="9">
    <source>
        <dbReference type="NCBIfam" id="TIGR03303"/>
    </source>
</evidence>
<accession>A0A3P5XMQ2</accession>
<comment type="subunit">
    <text evidence="8">Part of the Bam complex.</text>
</comment>
<dbReference type="Gene3D" id="2.40.160.50">
    <property type="entry name" value="membrane protein fhac: a member of the omp85/tpsb transporter family"/>
    <property type="match status" value="1"/>
</dbReference>
<evidence type="ECO:0000256" key="7">
    <source>
        <dbReference type="ARBA" id="ARBA00023237"/>
    </source>
</evidence>
<dbReference type="Proteomes" id="UP000277498">
    <property type="component" value="Unassembled WGS sequence"/>
</dbReference>
<evidence type="ECO:0000256" key="1">
    <source>
        <dbReference type="ARBA" id="ARBA00004370"/>
    </source>
</evidence>
<evidence type="ECO:0000256" key="5">
    <source>
        <dbReference type="ARBA" id="ARBA00022737"/>
    </source>
</evidence>
<keyword evidence="4 8" id="KW-0732">Signal</keyword>
<comment type="subcellular location">
    <subcellularLocation>
        <location evidence="8">Cell outer membrane</location>
    </subcellularLocation>
    <subcellularLocation>
        <location evidence="1">Membrane</location>
    </subcellularLocation>
</comment>
<dbReference type="PANTHER" id="PTHR12815:SF23">
    <property type="entry name" value="OUTER MEMBRANE PROTEIN ASSEMBLY FACTOR BAMA"/>
    <property type="match status" value="1"/>
</dbReference>
<organism evidence="11 12">
    <name type="scientific">Pseudogemmobacter humi</name>
    <dbReference type="NCBI Taxonomy" id="2483812"/>
    <lineage>
        <taxon>Bacteria</taxon>
        <taxon>Pseudomonadati</taxon>
        <taxon>Pseudomonadota</taxon>
        <taxon>Alphaproteobacteria</taxon>
        <taxon>Rhodobacterales</taxon>
        <taxon>Paracoccaceae</taxon>
        <taxon>Pseudogemmobacter</taxon>
    </lineage>
</organism>
<dbReference type="InterPro" id="IPR039910">
    <property type="entry name" value="D15-like"/>
</dbReference>
<dbReference type="InterPro" id="IPR023707">
    <property type="entry name" value="OM_assembly_BamA"/>
</dbReference>